<keyword evidence="8" id="KW-0238">DNA-binding</keyword>
<reference evidence="13" key="1">
    <citation type="submission" date="2025-08" db="UniProtKB">
        <authorList>
            <consortium name="RefSeq"/>
        </authorList>
    </citation>
    <scope>IDENTIFICATION</scope>
</reference>
<dbReference type="GO" id="GO:0005524">
    <property type="term" value="F:ATP binding"/>
    <property type="evidence" value="ECO:0007669"/>
    <property type="project" value="InterPro"/>
</dbReference>
<proteinExistence type="inferred from homology"/>
<evidence type="ECO:0000256" key="3">
    <source>
        <dbReference type="ARBA" id="ARBA00006559"/>
    </source>
</evidence>
<dbReference type="PROSITE" id="PS51257">
    <property type="entry name" value="PROKAR_LIPOPROTEIN"/>
    <property type="match status" value="1"/>
</dbReference>
<dbReference type="EC" id="5.6.2.2" evidence="4"/>
<dbReference type="PRINTS" id="PR01550">
    <property type="entry name" value="TOP6AFAMILY"/>
</dbReference>
<dbReference type="Pfam" id="PF21180">
    <property type="entry name" value="TOP6A-Spo11_Toprim"/>
    <property type="match status" value="1"/>
</dbReference>
<keyword evidence="12" id="KW-1185">Reference proteome</keyword>
<evidence type="ECO:0000259" key="11">
    <source>
        <dbReference type="Pfam" id="PF21180"/>
    </source>
</evidence>
<dbReference type="InterPro" id="IPR034136">
    <property type="entry name" value="TOPRIM_Topo6A/Spo11"/>
</dbReference>
<dbReference type="GO" id="GO:0007131">
    <property type="term" value="P:reciprocal meiotic recombination"/>
    <property type="evidence" value="ECO:0007669"/>
    <property type="project" value="TreeGrafter"/>
</dbReference>
<dbReference type="RefSeq" id="XP_026193130.1">
    <property type="nucleotide sequence ID" value="XM_026337345.1"/>
</dbReference>
<dbReference type="GO" id="GO:0003918">
    <property type="term" value="F:DNA topoisomerase type II (double strand cut, ATP-hydrolyzing) activity"/>
    <property type="evidence" value="ECO:0007669"/>
    <property type="project" value="UniProtKB-EC"/>
</dbReference>
<dbReference type="PANTHER" id="PTHR10848">
    <property type="entry name" value="MEIOTIC RECOMBINATION PROTEIN SPO11"/>
    <property type="match status" value="1"/>
</dbReference>
<dbReference type="GO" id="GO:0042138">
    <property type="term" value="P:meiotic DNA double-strand break formation"/>
    <property type="evidence" value="ECO:0007669"/>
    <property type="project" value="TreeGrafter"/>
</dbReference>
<dbReference type="OrthoDB" id="5377392at2759"/>
<dbReference type="Proteomes" id="UP000515125">
    <property type="component" value="Unplaced"/>
</dbReference>
<protein>
    <recommendedName>
        <fullName evidence="4">DNA topoisomerase (ATP-hydrolyzing)</fullName>
        <ecNumber evidence="4">5.6.2.2</ecNumber>
    </recommendedName>
</protein>
<dbReference type="CDD" id="cd00223">
    <property type="entry name" value="TOPRIM_TopoIIB_SPO"/>
    <property type="match status" value="1"/>
</dbReference>
<evidence type="ECO:0000313" key="13">
    <source>
        <dbReference type="RefSeq" id="XP_026193130.1"/>
    </source>
</evidence>
<evidence type="ECO:0000256" key="7">
    <source>
        <dbReference type="ARBA" id="ARBA00023029"/>
    </source>
</evidence>
<dbReference type="Gene3D" id="1.10.10.10">
    <property type="entry name" value="Winged helix-like DNA-binding domain superfamily/Winged helix DNA-binding domain"/>
    <property type="match status" value="1"/>
</dbReference>
<dbReference type="GO" id="GO:0000228">
    <property type="term" value="C:nuclear chromosome"/>
    <property type="evidence" value="ECO:0007669"/>
    <property type="project" value="TreeGrafter"/>
</dbReference>
<evidence type="ECO:0000256" key="1">
    <source>
        <dbReference type="ARBA" id="ARBA00000185"/>
    </source>
</evidence>
<dbReference type="SUPFAM" id="SSF56726">
    <property type="entry name" value="DNA topoisomerase IV, alpha subunit"/>
    <property type="match status" value="1"/>
</dbReference>
<evidence type="ECO:0000256" key="6">
    <source>
        <dbReference type="ARBA" id="ARBA00022842"/>
    </source>
</evidence>
<name>A0A6P6S1D3_9EIME</name>
<keyword evidence="7" id="KW-0799">Topoisomerase</keyword>
<organism evidence="12 13">
    <name type="scientific">Cyclospora cayetanensis</name>
    <dbReference type="NCBI Taxonomy" id="88456"/>
    <lineage>
        <taxon>Eukaryota</taxon>
        <taxon>Sar</taxon>
        <taxon>Alveolata</taxon>
        <taxon>Apicomplexa</taxon>
        <taxon>Conoidasida</taxon>
        <taxon>Coccidia</taxon>
        <taxon>Eucoccidiorida</taxon>
        <taxon>Eimeriorina</taxon>
        <taxon>Eimeriidae</taxon>
        <taxon>Cyclospora</taxon>
    </lineage>
</organism>
<comment type="catalytic activity">
    <reaction evidence="1">
        <text>ATP-dependent breakage, passage and rejoining of double-stranded DNA.</text>
        <dbReference type="EC" id="5.6.2.2"/>
    </reaction>
</comment>
<evidence type="ECO:0000256" key="4">
    <source>
        <dbReference type="ARBA" id="ARBA00012895"/>
    </source>
</evidence>
<dbReference type="Pfam" id="PF04406">
    <property type="entry name" value="TP6A_N"/>
    <property type="match status" value="1"/>
</dbReference>
<evidence type="ECO:0000256" key="5">
    <source>
        <dbReference type="ARBA" id="ARBA00022723"/>
    </source>
</evidence>
<keyword evidence="5" id="KW-0479">Metal-binding</keyword>
<dbReference type="InterPro" id="IPR002815">
    <property type="entry name" value="Spo11/TopoVI_A"/>
</dbReference>
<evidence type="ECO:0000256" key="8">
    <source>
        <dbReference type="ARBA" id="ARBA00023125"/>
    </source>
</evidence>
<dbReference type="Gene3D" id="3.40.1360.10">
    <property type="match status" value="1"/>
</dbReference>
<comment type="cofactor">
    <cofactor evidence="2">
        <name>Mg(2+)</name>
        <dbReference type="ChEBI" id="CHEBI:18420"/>
    </cofactor>
</comment>
<evidence type="ECO:0000313" key="12">
    <source>
        <dbReference type="Proteomes" id="UP000515125"/>
    </source>
</evidence>
<dbReference type="AlphaFoldDB" id="A0A6P6S1D3"/>
<keyword evidence="6" id="KW-0460">Magnesium</keyword>
<gene>
    <name evidence="13" type="primary">LOC113147285</name>
</gene>
<dbReference type="GO" id="GO:0003677">
    <property type="term" value="F:DNA binding"/>
    <property type="evidence" value="ECO:0007669"/>
    <property type="project" value="UniProtKB-KW"/>
</dbReference>
<feature type="domain" description="Topoisomerase 6 subunit A/Spo11 TOPRIM" evidence="11">
    <location>
        <begin position="199"/>
        <end position="365"/>
    </location>
</feature>
<feature type="domain" description="Spo11/DNA topoisomerase VI subunit A N-terminal" evidence="10">
    <location>
        <begin position="106"/>
        <end position="152"/>
    </location>
</feature>
<sequence length="371" mass="41947">MHVRNCTVGYALSSCQRDFHVERWSSLLTSLNFSQCLITGMLAMDAFTVSKVACCARASIKYLPKNAWFRCGYIVGGPHSCNSFLDLQYKERAAFNWQQKYDEADLCDEKRTATQRELYYRAPDIFSNQQQVNVLLQDIVALLEISRASLSVFASERGSVAGLLSFRHRGHTLSCSSGSGVMISESLLEADELHSSARYIIVVEKDTIFQSLCAVEFWNLLPCILITGKGFPDFATRKLLIHLAHKLNLEAGYVGDYDPHGVQIFLTYQHGSKSFEGRLLSLPSLHWIGMLYRDTELLPPTALLQLGQRDTALLQSLLSHPGVLANKRLREECESMKKGGRKCEVEALEWKGPDYIGRHFVASRILRREWI</sequence>
<evidence type="ECO:0000256" key="9">
    <source>
        <dbReference type="ARBA" id="ARBA00023235"/>
    </source>
</evidence>
<dbReference type="InterPro" id="IPR036078">
    <property type="entry name" value="Spo11/TopoVI_A_sf"/>
</dbReference>
<dbReference type="GO" id="GO:0046872">
    <property type="term" value="F:metal ion binding"/>
    <property type="evidence" value="ECO:0007669"/>
    <property type="project" value="UniProtKB-KW"/>
</dbReference>
<evidence type="ECO:0000259" key="10">
    <source>
        <dbReference type="Pfam" id="PF04406"/>
    </source>
</evidence>
<accession>A0A6P6S1D3</accession>
<comment type="similarity">
    <text evidence="3">Belongs to the TOP6A family.</text>
</comment>
<dbReference type="InterPro" id="IPR013049">
    <property type="entry name" value="Spo11/TopoVI_A_N"/>
</dbReference>
<keyword evidence="9" id="KW-0413">Isomerase</keyword>
<dbReference type="InterPro" id="IPR036388">
    <property type="entry name" value="WH-like_DNA-bd_sf"/>
</dbReference>
<dbReference type="PANTHER" id="PTHR10848:SF0">
    <property type="entry name" value="MEIOTIC RECOMBINATION PROTEIN SPO11"/>
    <property type="match status" value="1"/>
</dbReference>
<dbReference type="GeneID" id="113147285"/>
<evidence type="ECO:0000256" key="2">
    <source>
        <dbReference type="ARBA" id="ARBA00001946"/>
    </source>
</evidence>
<dbReference type="GO" id="GO:0000706">
    <property type="term" value="P:meiotic DNA double-strand break processing"/>
    <property type="evidence" value="ECO:0007669"/>
    <property type="project" value="TreeGrafter"/>
</dbReference>